<dbReference type="AlphaFoldDB" id="A0A927GSZ3"/>
<feature type="transmembrane region" description="Helical" evidence="2">
    <location>
        <begin position="1012"/>
        <end position="1031"/>
    </location>
</feature>
<keyword evidence="2" id="KW-1133">Transmembrane helix</keyword>
<feature type="transmembrane region" description="Helical" evidence="2">
    <location>
        <begin position="394"/>
        <end position="413"/>
    </location>
</feature>
<evidence type="ECO:0000256" key="1">
    <source>
        <dbReference type="SAM" id="MobiDB-lite"/>
    </source>
</evidence>
<feature type="transmembrane region" description="Helical" evidence="2">
    <location>
        <begin position="940"/>
        <end position="960"/>
    </location>
</feature>
<evidence type="ECO:0000313" key="4">
    <source>
        <dbReference type="Proteomes" id="UP000621560"/>
    </source>
</evidence>
<keyword evidence="2" id="KW-0812">Transmembrane</keyword>
<dbReference type="InterPro" id="IPR027463">
    <property type="entry name" value="AcrB_DN_DC_subdom"/>
</dbReference>
<dbReference type="InterPro" id="IPR001036">
    <property type="entry name" value="Acrflvin-R"/>
</dbReference>
<dbReference type="SUPFAM" id="SSF82714">
    <property type="entry name" value="Multidrug efflux transporter AcrB TolC docking domain, DN and DC subdomains"/>
    <property type="match status" value="2"/>
</dbReference>
<dbReference type="Proteomes" id="UP000621560">
    <property type="component" value="Unassembled WGS sequence"/>
</dbReference>
<dbReference type="Gene3D" id="3.30.70.1440">
    <property type="entry name" value="Multidrug efflux transporter AcrB pore domain"/>
    <property type="match status" value="1"/>
</dbReference>
<feature type="compositionally biased region" description="Low complexity" evidence="1">
    <location>
        <begin position="271"/>
        <end position="307"/>
    </location>
</feature>
<dbReference type="GO" id="GO:0005886">
    <property type="term" value="C:plasma membrane"/>
    <property type="evidence" value="ECO:0007669"/>
    <property type="project" value="TreeGrafter"/>
</dbReference>
<dbReference type="PANTHER" id="PTHR32063:SF0">
    <property type="entry name" value="SWARMING MOTILITY PROTEIN SWRC"/>
    <property type="match status" value="1"/>
</dbReference>
<evidence type="ECO:0000313" key="3">
    <source>
        <dbReference type="EMBL" id="MBD2846796.1"/>
    </source>
</evidence>
<comment type="caution">
    <text evidence="3">The sequence shown here is derived from an EMBL/GenBank/DDBJ whole genome shotgun (WGS) entry which is preliminary data.</text>
</comment>
<dbReference type="PRINTS" id="PR00702">
    <property type="entry name" value="ACRIFLAVINRP"/>
</dbReference>
<protein>
    <submittedName>
        <fullName evidence="3">Efflux RND transporter permease subunit</fullName>
    </submittedName>
</protein>
<dbReference type="SUPFAM" id="SSF82866">
    <property type="entry name" value="Multidrug efflux transporter AcrB transmembrane domain"/>
    <property type="match status" value="2"/>
</dbReference>
<feature type="transmembrane region" description="Helical" evidence="2">
    <location>
        <begin position="526"/>
        <end position="553"/>
    </location>
</feature>
<name>A0A927GSZ3_9BACL</name>
<sequence>MRVKSTIRFSLKNKFALWIMTLIVTVGGLYSGLNMKMETMPDITIPIVSVTTIYPGATPEEVMEELTLPIEQRTRNLSGVTNVSSTSMENVSSIVIEYNYDKDMEKAVTEVNEVLAEVSLPDGAQESDVSRISLNAFPVISLSLADESRDLAELTELVESSVLPRVQGLPGVASVQVSGQHVQEAQLAFDNAKMAELGLSQETVRGLIQGAALSVPLGIHPLDGSEKALLVDGNIVTLEDLQNLPIPVIPSGAAGGAQSGAGQQGGGAAPDGGMSAPQAGDGAGATAQEGDAAAQQQDSASEQAPQAGAMTGLPTVPLGDIADIEIVGSAESISRTNGNDSIGISVVKAADANTVDVVNAVKEETEAIASELNGLIVDFAFDQGEPIEDSVHTMLNKALMGSLFAIIIILLFLRDIRSTLIAVVSIPLSILIALLVLGQMDVTLNVMTLGAMTVAIGRVVDDSIVVIENIYRRMSLSGERLKGSELILESTREMFVPILASTIVTIAVFVPLGLVEGPVGEIFMPFALTIVFALLASLLVAVTVVPMLAHMLFRKFLTGERPLKKVHEDKPGRMAEGYKGILNWALNHKLITFGGAVVLLAASFLLTPLIGFSFLPADEQKMMVVTYNPAPGESQEDVEAMALEAEQAFMTRDGIEMQQYSVGGANPMNPGASKQALFYLNYASDYKGFEDEKEAVIALLQDMGGEGEWKQQNFAGGGLGGSGLALQIYGPDMASLEPVVQQVMDKMAEHDELTNIDTSLSQTYDQYTLVADQEKLAQYGLAAGQVAMALSPARERPVLTTIEQDGKRLNVYLEVDQESYSTKEELGNVTLNSPLGMEVAIKDVMTIEEGESPNTITRQNDRVYTEVSADVTSANVAAVSSELSKELDALELPEQVEISFGGVTAQMNDAFADLAIAMLAAVAVVYLVLVITFGGGLTPLTILFSLPFTIIGGLVALWIAGETISVTALIGALMLIGIVVTNAIVLIDRVIHKQKEGLSVREALLEAAGTRLRPILMTALATIGALLPLAFGFESGGLISKGLGVTVIGGLASSTLLTLLIVPIVYEFLARFRKAPKHGLDE</sequence>
<dbReference type="Gene3D" id="3.30.2090.10">
    <property type="entry name" value="Multidrug efflux transporter AcrB TolC docking domain, DN and DC subdomains"/>
    <property type="match status" value="3"/>
</dbReference>
<proteinExistence type="predicted"/>
<dbReference type="Gene3D" id="1.20.1640.10">
    <property type="entry name" value="Multidrug efflux transporter AcrB transmembrane domain"/>
    <property type="match status" value="3"/>
</dbReference>
<feature type="transmembrane region" description="Helical" evidence="2">
    <location>
        <begin position="1043"/>
        <end position="1069"/>
    </location>
</feature>
<reference evidence="3" key="1">
    <citation type="submission" date="2020-09" db="EMBL/GenBank/DDBJ databases">
        <title>A novel bacterium of genus Paenibacillus, isolated from South China Sea.</title>
        <authorList>
            <person name="Huang H."/>
            <person name="Mo K."/>
            <person name="Hu Y."/>
        </authorList>
    </citation>
    <scope>NUCLEOTIDE SEQUENCE</scope>
    <source>
        <strain evidence="3">IB182496</strain>
    </source>
</reference>
<accession>A0A927GSZ3</accession>
<dbReference type="Gene3D" id="3.30.70.1320">
    <property type="entry name" value="Multidrug efflux transporter AcrB pore domain like"/>
    <property type="match status" value="2"/>
</dbReference>
<feature type="transmembrane region" description="Helical" evidence="2">
    <location>
        <begin position="590"/>
        <end position="615"/>
    </location>
</feature>
<keyword evidence="4" id="KW-1185">Reference proteome</keyword>
<dbReference type="GO" id="GO:0042910">
    <property type="term" value="F:xenobiotic transmembrane transporter activity"/>
    <property type="evidence" value="ECO:0007669"/>
    <property type="project" value="TreeGrafter"/>
</dbReference>
<feature type="transmembrane region" description="Helical" evidence="2">
    <location>
        <begin position="420"/>
        <end position="440"/>
    </location>
</feature>
<feature type="compositionally biased region" description="Gly residues" evidence="1">
    <location>
        <begin position="254"/>
        <end position="270"/>
    </location>
</feature>
<feature type="transmembrane region" description="Helical" evidence="2">
    <location>
        <begin position="966"/>
        <end position="991"/>
    </location>
</feature>
<dbReference type="Pfam" id="PF00873">
    <property type="entry name" value="ACR_tran"/>
    <property type="match status" value="2"/>
</dbReference>
<organism evidence="3 4">
    <name type="scientific">Paenibacillus sabuli</name>
    <dbReference type="NCBI Taxonomy" id="2772509"/>
    <lineage>
        <taxon>Bacteria</taxon>
        <taxon>Bacillati</taxon>
        <taxon>Bacillota</taxon>
        <taxon>Bacilli</taxon>
        <taxon>Bacillales</taxon>
        <taxon>Paenibacillaceae</taxon>
        <taxon>Paenibacillus</taxon>
    </lineage>
</organism>
<dbReference type="EMBL" id="JACXIZ010000027">
    <property type="protein sequence ID" value="MBD2846796.1"/>
    <property type="molecule type" value="Genomic_DNA"/>
</dbReference>
<evidence type="ECO:0000256" key="2">
    <source>
        <dbReference type="SAM" id="Phobius"/>
    </source>
</evidence>
<dbReference type="PANTHER" id="PTHR32063">
    <property type="match status" value="1"/>
</dbReference>
<dbReference type="SUPFAM" id="SSF82693">
    <property type="entry name" value="Multidrug efflux transporter AcrB pore domain, PN1, PN2, PC1 and PC2 subdomains"/>
    <property type="match status" value="2"/>
</dbReference>
<keyword evidence="2" id="KW-0472">Membrane</keyword>
<feature type="transmembrane region" description="Helical" evidence="2">
    <location>
        <begin position="494"/>
        <end position="514"/>
    </location>
</feature>
<dbReference type="Gene3D" id="3.30.70.1430">
    <property type="entry name" value="Multidrug efflux transporter AcrB pore domain"/>
    <property type="match status" value="2"/>
</dbReference>
<dbReference type="RefSeq" id="WP_190919497.1">
    <property type="nucleotide sequence ID" value="NZ_JACXIZ010000027.1"/>
</dbReference>
<feature type="transmembrane region" description="Helical" evidence="2">
    <location>
        <begin position="15"/>
        <end position="33"/>
    </location>
</feature>
<gene>
    <name evidence="3" type="ORF">IDH44_16490</name>
</gene>
<feature type="transmembrane region" description="Helical" evidence="2">
    <location>
        <begin position="914"/>
        <end position="933"/>
    </location>
</feature>
<feature type="region of interest" description="Disordered" evidence="1">
    <location>
        <begin position="254"/>
        <end position="312"/>
    </location>
</feature>